<dbReference type="PROSITE" id="PS50092">
    <property type="entry name" value="TSP1"/>
    <property type="match status" value="2"/>
</dbReference>
<feature type="transmembrane region" description="Helical" evidence="11">
    <location>
        <begin position="2356"/>
        <end position="2377"/>
    </location>
</feature>
<dbReference type="InterPro" id="IPR002859">
    <property type="entry name" value="PKD/REJ-like"/>
</dbReference>
<keyword evidence="15" id="KW-1185">Reference proteome</keyword>
<feature type="transmembrane region" description="Helical" evidence="11">
    <location>
        <begin position="2254"/>
        <end position="2274"/>
    </location>
</feature>
<dbReference type="FunFam" id="2.60.60.20:FF:000022">
    <property type="entry name" value="Uncharacterized protein"/>
    <property type="match status" value="1"/>
</dbReference>
<evidence type="ECO:0000256" key="9">
    <source>
        <dbReference type="PROSITE-ProRule" id="PRU00152"/>
    </source>
</evidence>
<dbReference type="SMART" id="SM00209">
    <property type="entry name" value="TSP1"/>
    <property type="match status" value="2"/>
</dbReference>
<dbReference type="InterPro" id="IPR046791">
    <property type="entry name" value="Polycystin_dom"/>
</dbReference>
<feature type="transmembrane region" description="Helical" evidence="11">
    <location>
        <begin position="2165"/>
        <end position="2185"/>
    </location>
</feature>
<dbReference type="OrthoDB" id="10039908at2759"/>
<dbReference type="InterPro" id="IPR036383">
    <property type="entry name" value="TSP1_rpt_sf"/>
</dbReference>
<dbReference type="Pfam" id="PF02010">
    <property type="entry name" value="REJ"/>
    <property type="match status" value="2"/>
</dbReference>
<accession>A0A210QST8</accession>
<dbReference type="Pfam" id="PF00090">
    <property type="entry name" value="TSP_1"/>
    <property type="match status" value="2"/>
</dbReference>
<dbReference type="GO" id="GO:0005509">
    <property type="term" value="F:calcium ion binding"/>
    <property type="evidence" value="ECO:0007669"/>
    <property type="project" value="InterPro"/>
</dbReference>
<feature type="disulfide bond" evidence="8">
    <location>
        <begin position="2016"/>
        <end position="2026"/>
    </location>
</feature>
<keyword evidence="3 11" id="KW-0812">Transmembrane</keyword>
<dbReference type="PRINTS" id="PR01433">
    <property type="entry name" value="POLYCYSTIN2"/>
</dbReference>
<evidence type="ECO:0000313" key="14">
    <source>
        <dbReference type="EMBL" id="OWF51801.1"/>
    </source>
</evidence>
<evidence type="ECO:0000256" key="11">
    <source>
        <dbReference type="SAM" id="Phobius"/>
    </source>
</evidence>
<dbReference type="InterPro" id="IPR000884">
    <property type="entry name" value="TSP1_rpt"/>
</dbReference>
<dbReference type="InterPro" id="IPR051223">
    <property type="entry name" value="Polycystin"/>
</dbReference>
<evidence type="ECO:0000256" key="4">
    <source>
        <dbReference type="ARBA" id="ARBA00022729"/>
    </source>
</evidence>
<dbReference type="InterPro" id="IPR014010">
    <property type="entry name" value="REJ_dom"/>
</dbReference>
<dbReference type="PROSITE" id="PS50095">
    <property type="entry name" value="PLAT"/>
    <property type="match status" value="1"/>
</dbReference>
<keyword evidence="7" id="KW-0325">Glycoprotein</keyword>
<evidence type="ECO:0000256" key="5">
    <source>
        <dbReference type="ARBA" id="ARBA00022989"/>
    </source>
</evidence>
<dbReference type="GO" id="GO:0016020">
    <property type="term" value="C:membrane"/>
    <property type="evidence" value="ECO:0007669"/>
    <property type="project" value="UniProtKB-SubCell"/>
</dbReference>
<dbReference type="InterPro" id="IPR003915">
    <property type="entry name" value="PKD_2"/>
</dbReference>
<evidence type="ECO:0000259" key="13">
    <source>
        <dbReference type="PROSITE" id="PS51111"/>
    </source>
</evidence>
<dbReference type="Proteomes" id="UP000242188">
    <property type="component" value="Unassembled WGS sequence"/>
</dbReference>
<feature type="transmembrane region" description="Helical" evidence="11">
    <location>
        <begin position="1901"/>
        <end position="1920"/>
    </location>
</feature>
<evidence type="ECO:0000259" key="12">
    <source>
        <dbReference type="PROSITE" id="PS50095"/>
    </source>
</evidence>
<dbReference type="GO" id="GO:0050982">
    <property type="term" value="P:detection of mechanical stimulus"/>
    <property type="evidence" value="ECO:0007669"/>
    <property type="project" value="TreeGrafter"/>
</dbReference>
<dbReference type="InterPro" id="IPR001024">
    <property type="entry name" value="PLAT/LH2_dom"/>
</dbReference>
<sequence>MFFPTGTIAPNTYQWASWSSWSNCENEASGITPCYGRKNRTRFCFWDSNYVAPNQTCVGDCVDIFSPNCSCTPFDEFAVQDDALCIDGGSSVGEKEVSCPLPVDGGWSDWTNTSCSVTCGSGSYQTVRDCDKPSPCNGGLACAGNSSFTFPCQQVLIDGDWSEWGNYSRCSVSIGTGTKIRERACDHPPTCGGAYCTGESNQTMECEVLPTCFSNNVLDPLYSSMDTPMSIYIGANIDIYSIVQIYRDGVCEDIHIHPRYEWNVYNIDLISGNVTHILHVGEPNIPFDASELGLYKVVLRVYYNRHSPIWLEDEMYISVSYPPPNAAIVGGSVRMLGVGVNVIDGLTLSYDMSKGPGYTATLQLDWVCTLIAIGSIYDTLNVDINEEILFPDEISQQPWLNHSFVLNRIDDLVLAVDNLMFITYFNTNPPKEDFCNMTANGNFTDEFIQFDSQVIRFDDMYADLINLIEIINEKVNYFNDFITFTDYAVSSSSLPTIKTEVQSWVNTVQNELTHLTSLRFIINTVKTYIPESDGGNYSKICEKPRSSYTAFIGHLVDAPVQIEALSLTDWNALALEEELLRNTTATYLQQQSCSNFRETSNGYARLEISDSDVSDSLGFIISLRVSANQSFSYFQQRIQSVPGNPPAIDISCRLNCLPKTASSSILSLRAECSSCTYAELATISYSWNVSRFNTATKARTELPDWQSRLESEFNSPAFVLNPQTLSADSSYIIELNITLYENSSSLTLLIINTNIPPYGGKNEIHPGHGRAGVTQFTIKFSGWKDEGYRKTRNPDIDWKESIFYRVLTRKGSEVPTLLYHGVERKVSVYLPEGNSTNLYQLEILLRIYDIFGDFSEFTSIVTSSAPISNVTVSAVTSYVDTVDGNIDSAIGSGNLKLVTMSVENAASTINTLDFPESSVPEDMGSLVVLPTSVENSTSYNWDVLWADYINPPFNSAQENLSVVTEQYSSILHSTSLAEQGAGMVTVKHLAQGVGSVINDPTLIDEEVVNTAVTTNELILTMFQNTTVGDKYPLFADYETTSESILRVADNALNSIITTRTPNNPISTDLYDIQQTIVANNDFIDSNQDTEPGDMSTMERAFLASQISKSQALKKNETDEKAQKFVPDIIDSLSSLGKVLKGMVHMKQLPVLINRPGLSTSMSAMTLPELMANPIERNNITMEFSQSQDQSVDTKDIQITVFDKNPFTWDPEAQYITSNVLSVSIKDNAEEEVNVSVKVRFPNIGDNNPKSVYLAFPADTNEASSQFFSYKFFWQFPADDMALRLEGVTHGMKFVVYLKGGSGATRSAYDWRYEVPDSDLNDNFFVVVVPGGLFQQQTTVYFTVTVDSVPDDSVSRKRRSIDNTTASSNSTIPATRVLTYDMVVWTAGCRVWNTAEAKWDKTSCQMSAESTALETVCICEDPPGQHFATSFYVPPNSIDFDSVFGKFDIVSNGAVLGTVVGVIILYVAVAVWAWRRDRRDHEMWALSYMSDNQIDDDYIYLVTVHTGLARNAGTSSRVYMAVTSNRRSSGIRALEDGTNNGFGTGSVRKFVMCMPKRLGSLICLDIWHDNSGKGNAASWLLSKVEIMDLQSMERFTFVCNRWLSLDEEDGSTQCALPVSDKEDLDSFGYHFRDNSRHSTTDGHLWLSIFIRPEDSNFTRVQRLSCCLALLFLAMIASAMFYKTDSGQNQVAFGPLKFSLTSLYISFMSIVISAIPVFLISILFQKSKKKSIIEEMDKKTITKFANLPDIAQVDEYSRRKSIGDEKVFMLPYWCVYVAWGLAVCSVLMSGFFVMLYSMEWGKTKSEEWLLCFLLSFVESILITDPIKVITVAFLISYFFRKQSVNSKAELDIQNVLEEAKKRAAVPKDNTSSVKVEYPTSQLGRECVEKMKEQRQKELKAKMVFLELFCYVLFISVLYLISYSNRDSRSYQFRSHLENHLLKSPKSNSSSDTLRFSNIVKTEDFYTWMEDTLLPFVFPTLSYSGTKLTLSEKSNLRDNQNYRIGPLRLRQLRVNAGRCPFPLMGYQTCYKGYEIADEDDQDYCIGWTDGPCPTNEILRLSSSAWKFTSATDLWGVPLLGDYSLYGGGGYVADMGVNYDVSFQTLQELKTNFWLDRRTRGVMVEFTLYNSNINLFAYLSLLVEFPDTGGTSQYNFVQIFRAYQHHGSLGTFIFLCEILFVISIVICFVKMVRSLMKQKLKVFEDRWQILNWICLGLTVVAIAMYCARWIFTSLTLDAFTKNKYKFVNFSHIAVWDEILAAFISVMVFLCTVRMMQILNYSNRITQLAAVLNHCSKDLFACAVMFGIVFFAYVSVGYLLFGRVLSTYRNILISMTTITNALIGRNSITNLIEVTPVFAQFYYVTFVFFVMWVLMTMINATLNKSISIIRQQQCQDAVPFGIHDLAMVMLKEFTAVIKSNHSTKNAVNENELSNDTNPSATTEQHVNSPFTEELLEYDLDIENKHDEDPEHGNDSIVFCSDSPQNTAV</sequence>
<dbReference type="InterPro" id="IPR036392">
    <property type="entry name" value="PLAT/LH2_dom_sf"/>
</dbReference>
<feature type="transmembrane region" description="Helical" evidence="11">
    <location>
        <begin position="1700"/>
        <end position="1722"/>
    </location>
</feature>
<keyword evidence="4" id="KW-0732">Signal</keyword>
<dbReference type="Pfam" id="PF01477">
    <property type="entry name" value="PLAT"/>
    <property type="match status" value="1"/>
</dbReference>
<evidence type="ECO:0000256" key="1">
    <source>
        <dbReference type="ARBA" id="ARBA00004141"/>
    </source>
</evidence>
<keyword evidence="6 11" id="KW-0472">Membrane</keyword>
<feature type="compositionally biased region" description="Basic and acidic residues" evidence="10">
    <location>
        <begin position="2459"/>
        <end position="2468"/>
    </location>
</feature>
<reference evidence="14 15" key="1">
    <citation type="journal article" date="2017" name="Nat. Ecol. Evol.">
        <title>Scallop genome provides insights into evolution of bilaterian karyotype and development.</title>
        <authorList>
            <person name="Wang S."/>
            <person name="Zhang J."/>
            <person name="Jiao W."/>
            <person name="Li J."/>
            <person name="Xun X."/>
            <person name="Sun Y."/>
            <person name="Guo X."/>
            <person name="Huan P."/>
            <person name="Dong B."/>
            <person name="Zhang L."/>
            <person name="Hu X."/>
            <person name="Sun X."/>
            <person name="Wang J."/>
            <person name="Zhao C."/>
            <person name="Wang Y."/>
            <person name="Wang D."/>
            <person name="Huang X."/>
            <person name="Wang R."/>
            <person name="Lv J."/>
            <person name="Li Y."/>
            <person name="Zhang Z."/>
            <person name="Liu B."/>
            <person name="Lu W."/>
            <person name="Hui Y."/>
            <person name="Liang J."/>
            <person name="Zhou Z."/>
            <person name="Hou R."/>
            <person name="Li X."/>
            <person name="Liu Y."/>
            <person name="Li H."/>
            <person name="Ning X."/>
            <person name="Lin Y."/>
            <person name="Zhao L."/>
            <person name="Xing Q."/>
            <person name="Dou J."/>
            <person name="Li Y."/>
            <person name="Mao J."/>
            <person name="Guo H."/>
            <person name="Dou H."/>
            <person name="Li T."/>
            <person name="Mu C."/>
            <person name="Jiang W."/>
            <person name="Fu Q."/>
            <person name="Fu X."/>
            <person name="Miao Y."/>
            <person name="Liu J."/>
            <person name="Yu Q."/>
            <person name="Li R."/>
            <person name="Liao H."/>
            <person name="Li X."/>
            <person name="Kong Y."/>
            <person name="Jiang Z."/>
            <person name="Chourrout D."/>
            <person name="Li R."/>
            <person name="Bao Z."/>
        </authorList>
    </citation>
    <scope>NUCLEOTIDE SEQUENCE [LARGE SCALE GENOMIC DNA]</scope>
    <source>
        <strain evidence="14 15">PY_sf001</strain>
    </source>
</reference>
<proteinExistence type="inferred from homology"/>
<dbReference type="PROSITE" id="PS51111">
    <property type="entry name" value="REJ"/>
    <property type="match status" value="1"/>
</dbReference>
<organism evidence="14 15">
    <name type="scientific">Mizuhopecten yessoensis</name>
    <name type="common">Japanese scallop</name>
    <name type="synonym">Patinopecten yessoensis</name>
    <dbReference type="NCBI Taxonomy" id="6573"/>
    <lineage>
        <taxon>Eukaryota</taxon>
        <taxon>Metazoa</taxon>
        <taxon>Spiralia</taxon>
        <taxon>Lophotrochozoa</taxon>
        <taxon>Mollusca</taxon>
        <taxon>Bivalvia</taxon>
        <taxon>Autobranchia</taxon>
        <taxon>Pteriomorphia</taxon>
        <taxon>Pectinida</taxon>
        <taxon>Pectinoidea</taxon>
        <taxon>Pectinidae</taxon>
        <taxon>Mizuhopecten</taxon>
    </lineage>
</organism>
<dbReference type="Gene3D" id="2.60.60.20">
    <property type="entry name" value="PLAT/LH2 domain"/>
    <property type="match status" value="1"/>
</dbReference>
<feature type="transmembrane region" description="Helical" evidence="11">
    <location>
        <begin position="1765"/>
        <end position="1794"/>
    </location>
</feature>
<feature type="domain" description="REJ" evidence="13">
    <location>
        <begin position="635"/>
        <end position="862"/>
    </location>
</feature>
<evidence type="ECO:0000256" key="8">
    <source>
        <dbReference type="PIRSR" id="PIRSR603915-2"/>
    </source>
</evidence>
<gene>
    <name evidence="14" type="ORF">KP79_PYT05612</name>
</gene>
<evidence type="ECO:0000313" key="15">
    <source>
        <dbReference type="Proteomes" id="UP000242188"/>
    </source>
</evidence>
<feature type="region of interest" description="Disordered" evidence="10">
    <location>
        <begin position="2459"/>
        <end position="2483"/>
    </location>
</feature>
<comment type="caution">
    <text evidence="9">Lacks conserved residue(s) required for the propagation of feature annotation.</text>
</comment>
<feature type="transmembrane region" description="Helical" evidence="11">
    <location>
        <begin position="1662"/>
        <end position="1680"/>
    </location>
</feature>
<evidence type="ECO:0000256" key="7">
    <source>
        <dbReference type="ARBA" id="ARBA00023180"/>
    </source>
</evidence>
<dbReference type="PANTHER" id="PTHR10877:SF194">
    <property type="entry name" value="LOCATION OF VULVA DEFECTIVE 1"/>
    <property type="match status" value="1"/>
</dbReference>
<dbReference type="SMART" id="SM00308">
    <property type="entry name" value="LH2"/>
    <property type="match status" value="1"/>
</dbReference>
<feature type="region of interest" description="Disordered" evidence="10">
    <location>
        <begin position="2421"/>
        <end position="2442"/>
    </location>
</feature>
<feature type="transmembrane region" description="Helical" evidence="11">
    <location>
        <begin position="2294"/>
        <end position="2316"/>
    </location>
</feature>
<protein>
    <submittedName>
        <fullName evidence="14">Polycystic kidney disease protein 1-like 2</fullName>
    </submittedName>
</protein>
<feature type="transmembrane region" description="Helical" evidence="11">
    <location>
        <begin position="1453"/>
        <end position="1473"/>
    </location>
</feature>
<feature type="domain" description="PLAT" evidence="12">
    <location>
        <begin position="1497"/>
        <end position="1616"/>
    </location>
</feature>
<dbReference type="SUPFAM" id="SSF82895">
    <property type="entry name" value="TSP-1 type 1 repeat"/>
    <property type="match status" value="2"/>
</dbReference>
<feature type="transmembrane region" description="Helical" evidence="11">
    <location>
        <begin position="1814"/>
        <end position="1837"/>
    </location>
</feature>
<evidence type="ECO:0000256" key="6">
    <source>
        <dbReference type="ARBA" id="ARBA00023136"/>
    </source>
</evidence>
<dbReference type="GO" id="GO:0005262">
    <property type="term" value="F:calcium channel activity"/>
    <property type="evidence" value="ECO:0007669"/>
    <property type="project" value="TreeGrafter"/>
</dbReference>
<comment type="subcellular location">
    <subcellularLocation>
        <location evidence="1">Membrane</location>
        <topology evidence="1">Multi-pass membrane protein</topology>
    </subcellularLocation>
</comment>
<name>A0A210QST8_MIZYE</name>
<evidence type="ECO:0000256" key="3">
    <source>
        <dbReference type="ARBA" id="ARBA00022692"/>
    </source>
</evidence>
<keyword evidence="5 11" id="KW-1133">Transmembrane helix</keyword>
<dbReference type="EMBL" id="NEDP02002059">
    <property type="protein sequence ID" value="OWF51801.1"/>
    <property type="molecule type" value="Genomic_DNA"/>
</dbReference>
<dbReference type="Gene3D" id="2.20.100.10">
    <property type="entry name" value="Thrombospondin type-1 (TSP1) repeat"/>
    <property type="match status" value="2"/>
</dbReference>
<comment type="similarity">
    <text evidence="2">Belongs to the polycystin family.</text>
</comment>
<feature type="transmembrane region" description="Helical" evidence="11">
    <location>
        <begin position="2205"/>
        <end position="2227"/>
    </location>
</feature>
<dbReference type="SUPFAM" id="SSF49723">
    <property type="entry name" value="Lipase/lipooxygenase domain (PLAT/LH2 domain)"/>
    <property type="match status" value="1"/>
</dbReference>
<dbReference type="Pfam" id="PF08016">
    <property type="entry name" value="PKD_channel"/>
    <property type="match status" value="1"/>
</dbReference>
<dbReference type="PANTHER" id="PTHR10877">
    <property type="entry name" value="POLYCYSTIN FAMILY MEMBER"/>
    <property type="match status" value="1"/>
</dbReference>
<dbReference type="InterPro" id="IPR013122">
    <property type="entry name" value="PKD1_2_channel"/>
</dbReference>
<evidence type="ECO:0000256" key="2">
    <source>
        <dbReference type="ARBA" id="ARBA00007200"/>
    </source>
</evidence>
<comment type="caution">
    <text evidence="14">The sequence shown here is derived from an EMBL/GenBank/DDBJ whole genome shotgun (WGS) entry which is preliminary data.</text>
</comment>
<evidence type="ECO:0000256" key="10">
    <source>
        <dbReference type="SAM" id="MobiDB-lite"/>
    </source>
</evidence>
<dbReference type="Pfam" id="PF20519">
    <property type="entry name" value="Polycystin_dom"/>
    <property type="match status" value="1"/>
</dbReference>